<dbReference type="STRING" id="7897.ENSLACP00000018335"/>
<dbReference type="GeneTree" id="ENSGT00940000157509"/>
<keyword evidence="4" id="KW-1185">Reference proteome</keyword>
<dbReference type="Bgee" id="ENSLACG00000016149">
    <property type="expression patterns" value="Expressed in muscle tissue and 6 other cell types or tissues"/>
</dbReference>
<dbReference type="SUPFAM" id="SSF50965">
    <property type="entry name" value="Galactose oxidase, central domain"/>
    <property type="match status" value="1"/>
</dbReference>
<dbReference type="EMBL" id="AFYH01060847">
    <property type="status" value="NOT_ANNOTATED_CDS"/>
    <property type="molecule type" value="Genomic_DNA"/>
</dbReference>
<evidence type="ECO:0000256" key="2">
    <source>
        <dbReference type="ARBA" id="ARBA00022737"/>
    </source>
</evidence>
<dbReference type="AlphaFoldDB" id="H3B8W4"/>
<reference evidence="3" key="2">
    <citation type="submission" date="2025-08" db="UniProtKB">
        <authorList>
            <consortium name="Ensembl"/>
        </authorList>
    </citation>
    <scope>IDENTIFICATION</scope>
</reference>
<dbReference type="FunCoup" id="H3B8W4">
    <property type="interactions" value="164"/>
</dbReference>
<dbReference type="Gene3D" id="2.120.10.80">
    <property type="entry name" value="Kelch-type beta propeller"/>
    <property type="match status" value="2"/>
</dbReference>
<dbReference type="Ensembl" id="ENSLACT00000018468.1">
    <property type="protein sequence ID" value="ENSLACP00000018335.1"/>
    <property type="gene ID" value="ENSLACG00000016149.1"/>
</dbReference>
<dbReference type="PANTHER" id="PTHR46228">
    <property type="entry name" value="KELCH DOMAIN-CONTAINING PROTEIN"/>
    <property type="match status" value="1"/>
</dbReference>
<organism evidence="3 4">
    <name type="scientific">Latimeria chalumnae</name>
    <name type="common">Coelacanth</name>
    <dbReference type="NCBI Taxonomy" id="7897"/>
    <lineage>
        <taxon>Eukaryota</taxon>
        <taxon>Metazoa</taxon>
        <taxon>Chordata</taxon>
        <taxon>Craniata</taxon>
        <taxon>Vertebrata</taxon>
        <taxon>Euteleostomi</taxon>
        <taxon>Coelacanthiformes</taxon>
        <taxon>Coelacanthidae</taxon>
        <taxon>Latimeria</taxon>
    </lineage>
</organism>
<dbReference type="EMBL" id="AFYH01060850">
    <property type="status" value="NOT_ANNOTATED_CDS"/>
    <property type="molecule type" value="Genomic_DNA"/>
</dbReference>
<dbReference type="EMBL" id="AFYH01060848">
    <property type="status" value="NOT_ANNOTATED_CDS"/>
    <property type="molecule type" value="Genomic_DNA"/>
</dbReference>
<dbReference type="InterPro" id="IPR015915">
    <property type="entry name" value="Kelch-typ_b-propeller"/>
</dbReference>
<dbReference type="FunFam" id="2.120.10.80:FF:000073">
    <property type="entry name" value="Kelch domain-containing protein 1"/>
    <property type="match status" value="1"/>
</dbReference>
<dbReference type="SUPFAM" id="SSF117281">
    <property type="entry name" value="Kelch motif"/>
    <property type="match status" value="1"/>
</dbReference>
<dbReference type="Pfam" id="PF24681">
    <property type="entry name" value="Kelch_KLHDC2_KLHL20_DRC7"/>
    <property type="match status" value="2"/>
</dbReference>
<evidence type="ECO:0000256" key="1">
    <source>
        <dbReference type="ARBA" id="ARBA00022441"/>
    </source>
</evidence>
<evidence type="ECO:0000313" key="4">
    <source>
        <dbReference type="Proteomes" id="UP000008672"/>
    </source>
</evidence>
<dbReference type="Proteomes" id="UP000008672">
    <property type="component" value="Unassembled WGS sequence"/>
</dbReference>
<reference evidence="3" key="3">
    <citation type="submission" date="2025-09" db="UniProtKB">
        <authorList>
            <consortium name="Ensembl"/>
        </authorList>
    </citation>
    <scope>IDENTIFICATION</scope>
</reference>
<proteinExistence type="predicted"/>
<dbReference type="PANTHER" id="PTHR46228:SF1">
    <property type="entry name" value="KELCH DOMAIN-CONTAINING PROTEIN 1"/>
    <property type="match status" value="1"/>
</dbReference>
<dbReference type="InParanoid" id="H3B8W4"/>
<dbReference type="InterPro" id="IPR011043">
    <property type="entry name" value="Gal_Oxase/kelch_b-propeller"/>
</dbReference>
<name>H3B8W4_LATCH</name>
<keyword evidence="2" id="KW-0677">Repeat</keyword>
<dbReference type="OMA" id="KWILYHV"/>
<dbReference type="eggNOG" id="KOG0379">
    <property type="taxonomic scope" value="Eukaryota"/>
</dbReference>
<accession>H3B8W4</accession>
<reference evidence="4" key="1">
    <citation type="submission" date="2011-08" db="EMBL/GenBank/DDBJ databases">
        <title>The draft genome of Latimeria chalumnae.</title>
        <authorList>
            <person name="Di Palma F."/>
            <person name="Alfoldi J."/>
            <person name="Johnson J."/>
            <person name="Berlin A."/>
            <person name="Gnerre S."/>
            <person name="Jaffe D."/>
            <person name="MacCallum I."/>
            <person name="Young S."/>
            <person name="Walker B.J."/>
            <person name="Lander E."/>
            <person name="Lindblad-Toh K."/>
        </authorList>
    </citation>
    <scope>NUCLEOTIDE SEQUENCE [LARGE SCALE GENOMIC DNA]</scope>
    <source>
        <strain evidence="4">Wild caught</strain>
    </source>
</reference>
<gene>
    <name evidence="3" type="primary">KLHDC1</name>
</gene>
<protein>
    <submittedName>
        <fullName evidence="3">Kelch domain containing 1</fullName>
    </submittedName>
</protein>
<dbReference type="EMBL" id="AFYH01060849">
    <property type="status" value="NOT_ANNOTATED_CDS"/>
    <property type="molecule type" value="Genomic_DNA"/>
</dbReference>
<evidence type="ECO:0000313" key="3">
    <source>
        <dbReference type="Ensembl" id="ENSLACP00000018335.1"/>
    </source>
</evidence>
<keyword evidence="1" id="KW-0880">Kelch repeat</keyword>
<sequence length="408" mass="46682">IPTMTDFHNFCVAEKRSGHCAVVDGNLLYVWGGYVTIENNEVYLPSDEVWLYEIDTGLWQMCLMDGEVPSPMSGSCGACVNGVLYIFGGYDDIGYSNQLYCVNLRTKNSIYTWKKVKNFKGQPPTPRDKLSCWVYKDRLIFFGGYGCRKHSELNDFFDVHDATWEGQTFWGWNNDIFVFDTVKKTWFQPAAKGVPPQPRAAHTCAVMGNKGYVFGGRVLQSRKNDLHYLDLDTWSWSGEIKVNGEKPAGRSWHTCTTIADDQLFLFGGLSTESEPLSDGWIFSVKSNEWTQLKHLPKDKPRLWHTACFGKENEVMVFGGSKDDLLYLDTGHCNDLLIFQTQPYSLARLCLDCIGKNAASLQSQLSWLPSRLLQEVMKKITFWAAVRHREKAGNYTLYSEEEEQWYKLN</sequence>